<name>A0ABQ2J3Q0_9DEIO</name>
<feature type="transmembrane region" description="Helical" evidence="2">
    <location>
        <begin position="12"/>
        <end position="34"/>
    </location>
</feature>
<keyword evidence="2" id="KW-1133">Transmembrane helix</keyword>
<keyword evidence="2" id="KW-0472">Membrane</keyword>
<dbReference type="Proteomes" id="UP000645517">
    <property type="component" value="Unassembled WGS sequence"/>
</dbReference>
<dbReference type="RefSeq" id="WP_189056086.1">
    <property type="nucleotide sequence ID" value="NZ_BMOR01000006.1"/>
</dbReference>
<organism evidence="3 4">
    <name type="scientific">Deinococcus daejeonensis</name>
    <dbReference type="NCBI Taxonomy" id="1007098"/>
    <lineage>
        <taxon>Bacteria</taxon>
        <taxon>Thermotogati</taxon>
        <taxon>Deinococcota</taxon>
        <taxon>Deinococci</taxon>
        <taxon>Deinococcales</taxon>
        <taxon>Deinococcaceae</taxon>
        <taxon>Deinococcus</taxon>
    </lineage>
</organism>
<sequence length="604" mass="63631">MPRPESTMPRTQGFALISALAVMILITLITFMLVTSSTSELMQTNSSQGLMRARALAEATVAEEYATVMNDGVTKANQVLLPYVDAFAASSQDAATSAIVPSSSYSTVEAQLNSVVQTSTSITAPSSMGTASGTLTFKRFRVDLGSFSKAGQTYYVDYVLNGQGNSGKFVRKITTSGTLRLILGRTYLNQYVLLADDGGFTEGDCTTKNRKKYCSGGGYIGTGSVFDGPVHFNKNLALAGTPVFQYGLTVASPTTYMWDCTIVNGGAWAVTNAQSTDCAKPDYGGYGQQHVSESVTLPPNAFSQGRAALGGDENNQSDLTNKEICLATGQKQNCTPANGVYVPSSGGTVTGGIFIQGNANDVQLSVEGPNQVYTITDAAGIVTVIKVNATAKTTSIKTGTGQTVNLSGVPNGQLYANGSIQSLRGPARRGGVANPAPSIPDSSVVPPAVAEQSQLNIASSGDIRIQGDLTYEKNPNQNPDAKNVLGIISGQGQVLVGQDAPNDLYVMGSVLAGATGKGLKVEGIDSRLPSYGYRGKIHLLGSLAEHTDQLRALMRNGQTTNGYDDDFKYDKRFLNGGVVPPYFPATTKFGVTAFIPQQRTWEEK</sequence>
<dbReference type="EMBL" id="BMOR01000006">
    <property type="protein sequence ID" value="GGN36744.1"/>
    <property type="molecule type" value="Genomic_DNA"/>
</dbReference>
<evidence type="ECO:0000256" key="2">
    <source>
        <dbReference type="SAM" id="Phobius"/>
    </source>
</evidence>
<proteinExistence type="predicted"/>
<accession>A0ABQ2J3Q0</accession>
<comment type="caution">
    <text evidence="3">The sequence shown here is derived from an EMBL/GenBank/DDBJ whole genome shotgun (WGS) entry which is preliminary data.</text>
</comment>
<evidence type="ECO:0000256" key="1">
    <source>
        <dbReference type="SAM" id="MobiDB-lite"/>
    </source>
</evidence>
<feature type="region of interest" description="Disordered" evidence="1">
    <location>
        <begin position="426"/>
        <end position="445"/>
    </location>
</feature>
<evidence type="ECO:0000313" key="4">
    <source>
        <dbReference type="Proteomes" id="UP000645517"/>
    </source>
</evidence>
<keyword evidence="4" id="KW-1185">Reference proteome</keyword>
<evidence type="ECO:0000313" key="3">
    <source>
        <dbReference type="EMBL" id="GGN36744.1"/>
    </source>
</evidence>
<dbReference type="InterPro" id="IPR032601">
    <property type="entry name" value="DUF4900"/>
</dbReference>
<dbReference type="Pfam" id="PF16241">
    <property type="entry name" value="DUF4900"/>
    <property type="match status" value="1"/>
</dbReference>
<keyword evidence="2" id="KW-0812">Transmembrane</keyword>
<protein>
    <submittedName>
        <fullName evidence="3">DUF4900 domain-containing protein</fullName>
    </submittedName>
</protein>
<gene>
    <name evidence="3" type="ORF">GCM10010842_17970</name>
</gene>
<reference evidence="4" key="1">
    <citation type="journal article" date="2019" name="Int. J. Syst. Evol. Microbiol.">
        <title>The Global Catalogue of Microorganisms (GCM) 10K type strain sequencing project: providing services to taxonomists for standard genome sequencing and annotation.</title>
        <authorList>
            <consortium name="The Broad Institute Genomics Platform"/>
            <consortium name="The Broad Institute Genome Sequencing Center for Infectious Disease"/>
            <person name="Wu L."/>
            <person name="Ma J."/>
        </authorList>
    </citation>
    <scope>NUCLEOTIDE SEQUENCE [LARGE SCALE GENOMIC DNA]</scope>
    <source>
        <strain evidence="4">JCM 16918</strain>
    </source>
</reference>